<dbReference type="GO" id="GO:0008168">
    <property type="term" value="F:methyltransferase activity"/>
    <property type="evidence" value="ECO:0007669"/>
    <property type="project" value="UniProtKB-KW"/>
</dbReference>
<accession>A0A084Y3X1</accession>
<dbReference type="CDD" id="cd02440">
    <property type="entry name" value="AdoMet_MTases"/>
    <property type="match status" value="1"/>
</dbReference>
<dbReference type="GO" id="GO:0032259">
    <property type="term" value="P:methylation"/>
    <property type="evidence" value="ECO:0007669"/>
    <property type="project" value="UniProtKB-KW"/>
</dbReference>
<dbReference type="Gene3D" id="3.40.50.150">
    <property type="entry name" value="Vaccinia Virus protein VP39"/>
    <property type="match status" value="1"/>
</dbReference>
<dbReference type="Pfam" id="PF13489">
    <property type="entry name" value="Methyltransf_23"/>
    <property type="match status" value="1"/>
</dbReference>
<comment type="caution">
    <text evidence="1">The sequence shown here is derived from an EMBL/GenBank/DDBJ whole genome shotgun (WGS) entry which is preliminary data.</text>
</comment>
<name>A0A084Y3X1_9PROT</name>
<organism evidence="1 2">
    <name type="scientific">Candidatus Accumulibacter vicinus</name>
    <dbReference type="NCBI Taxonomy" id="2954382"/>
    <lineage>
        <taxon>Bacteria</taxon>
        <taxon>Pseudomonadati</taxon>
        <taxon>Pseudomonadota</taxon>
        <taxon>Betaproteobacteria</taxon>
        <taxon>Candidatus Accumulibacter</taxon>
    </lineage>
</organism>
<evidence type="ECO:0000313" key="1">
    <source>
        <dbReference type="EMBL" id="KFB69415.1"/>
    </source>
</evidence>
<dbReference type="InterPro" id="IPR029063">
    <property type="entry name" value="SAM-dependent_MTases_sf"/>
</dbReference>
<proteinExistence type="predicted"/>
<dbReference type="PANTHER" id="PTHR43861:SF5">
    <property type="entry name" value="BLL5978 PROTEIN"/>
    <property type="match status" value="1"/>
</dbReference>
<dbReference type="Proteomes" id="UP000019812">
    <property type="component" value="Unassembled WGS sequence"/>
</dbReference>
<dbReference type="SUPFAM" id="SSF53335">
    <property type="entry name" value="S-adenosyl-L-methionine-dependent methyltransferases"/>
    <property type="match status" value="1"/>
</dbReference>
<dbReference type="EMBL" id="JDSS02000015">
    <property type="protein sequence ID" value="KFB69415.1"/>
    <property type="molecule type" value="Genomic_DNA"/>
</dbReference>
<protein>
    <submittedName>
        <fullName evidence="1">Bifunctional 3-demethylubiquinone-9 3-methyltransferase/ 2-octaprenyl-6-hydroxy phenol methylase</fullName>
    </submittedName>
</protein>
<evidence type="ECO:0000313" key="2">
    <source>
        <dbReference type="Proteomes" id="UP000019812"/>
    </source>
</evidence>
<dbReference type="PANTHER" id="PTHR43861">
    <property type="entry name" value="TRANS-ACONITATE 2-METHYLTRANSFERASE-RELATED"/>
    <property type="match status" value="1"/>
</dbReference>
<sequence>MSRIALRPCPMCSGREIDVLHRQALQQPVGSPLPDAYDVAACLACGFVYADTPATQQDYDRYYAAFSKYEDPAVASGSGIGAFEAARFKETTAAIASRLGAAARILDIGCAGGGLLTELRRRGFTSLCGVDGAPGCAASVRELGFEAHCLPLSRLQELKDSGPFDGIILSHVLEHVADVHSVMIAVTSLATAGARIYVETPNAARYTDHAYVPFYFFDSEHINHFDPQRLSILGARFGWCTEAIGERTLEVAPGKHYPAAWAWLRKDAGWAATSQATNSTLSAAVRRYVADCHAAPVYPALQSLVAEGVPTIVWGAGSLAQRLFGQGALDACNIVAIVDRDRNKQGLQIAGHHIEAPEAALARHPEAAILILAAVHGDAIVQDALTRCPNACVVTLDAPSPGQPRGPCHK</sequence>
<dbReference type="STRING" id="1457154.CAPSK01_000889"/>
<reference evidence="1 2" key="1">
    <citation type="submission" date="2014-07" db="EMBL/GenBank/DDBJ databases">
        <title>Expanding our view of genomic diversity in Candidatus Accumulibacter clades.</title>
        <authorList>
            <person name="Skennerton C.T."/>
            <person name="Barr J.J."/>
            <person name="Slater F.R."/>
            <person name="Bond P.L."/>
            <person name="Tyson G.W."/>
        </authorList>
    </citation>
    <scope>NUCLEOTIDE SEQUENCE [LARGE SCALE GENOMIC DNA]</scope>
    <source>
        <strain evidence="2">SK-01</strain>
    </source>
</reference>
<gene>
    <name evidence="1" type="ORF">CAPSK01_000889</name>
</gene>
<keyword evidence="1" id="KW-0808">Transferase</keyword>
<dbReference type="AlphaFoldDB" id="A0A084Y3X1"/>
<dbReference type="RefSeq" id="WP_273703042.1">
    <property type="nucleotide sequence ID" value="NZ_JDSS02000015.1"/>
</dbReference>
<keyword evidence="1" id="KW-0830">Ubiquinone</keyword>
<keyword evidence="1" id="KW-0489">Methyltransferase</keyword>
<dbReference type="Gene3D" id="3.40.50.720">
    <property type="entry name" value="NAD(P)-binding Rossmann-like Domain"/>
    <property type="match status" value="1"/>
</dbReference>